<comment type="caution">
    <text evidence="1">The sequence shown here is derived from an EMBL/GenBank/DDBJ whole genome shotgun (WGS) entry which is preliminary data.</text>
</comment>
<evidence type="ECO:0000313" key="1">
    <source>
        <dbReference type="EMBL" id="GFH22959.1"/>
    </source>
</evidence>
<accession>A0A699ZTE0</accession>
<proteinExistence type="predicted"/>
<evidence type="ECO:0000313" key="2">
    <source>
        <dbReference type="Proteomes" id="UP000485058"/>
    </source>
</evidence>
<organism evidence="1 2">
    <name type="scientific">Haematococcus lacustris</name>
    <name type="common">Green alga</name>
    <name type="synonym">Haematococcus pluvialis</name>
    <dbReference type="NCBI Taxonomy" id="44745"/>
    <lineage>
        <taxon>Eukaryota</taxon>
        <taxon>Viridiplantae</taxon>
        <taxon>Chlorophyta</taxon>
        <taxon>core chlorophytes</taxon>
        <taxon>Chlorophyceae</taxon>
        <taxon>CS clade</taxon>
        <taxon>Chlamydomonadales</taxon>
        <taxon>Haematococcaceae</taxon>
        <taxon>Haematococcus</taxon>
    </lineage>
</organism>
<sequence>MPAQVLAGGAGSLQALAVKHAGSEAALLLAMACNLTHPCPVLRRTPSLVLQHLPAADPLAASAWAGLLQAALGPGALDNAGGAALAPAHHH</sequence>
<reference evidence="1 2" key="1">
    <citation type="submission" date="2020-02" db="EMBL/GenBank/DDBJ databases">
        <title>Draft genome sequence of Haematococcus lacustris strain NIES-144.</title>
        <authorList>
            <person name="Morimoto D."/>
            <person name="Nakagawa S."/>
            <person name="Yoshida T."/>
            <person name="Sawayama S."/>
        </authorList>
    </citation>
    <scope>NUCLEOTIDE SEQUENCE [LARGE SCALE GENOMIC DNA]</scope>
    <source>
        <strain evidence="1 2">NIES-144</strain>
    </source>
</reference>
<gene>
    <name evidence="1" type="ORF">HaLaN_20500</name>
</gene>
<protein>
    <submittedName>
        <fullName evidence="1">Uncharacterized protein</fullName>
    </submittedName>
</protein>
<dbReference type="AlphaFoldDB" id="A0A699ZTE0"/>
<dbReference type="Proteomes" id="UP000485058">
    <property type="component" value="Unassembled WGS sequence"/>
</dbReference>
<keyword evidence="2" id="KW-1185">Reference proteome</keyword>
<dbReference type="EMBL" id="BLLF01002162">
    <property type="protein sequence ID" value="GFH22959.1"/>
    <property type="molecule type" value="Genomic_DNA"/>
</dbReference>
<name>A0A699ZTE0_HAELA</name>